<accession>A0ABT6LKJ6</accession>
<dbReference type="EMBL" id="JARXVH010000006">
    <property type="protein sequence ID" value="MDH6216831.1"/>
    <property type="molecule type" value="Genomic_DNA"/>
</dbReference>
<dbReference type="SUPFAM" id="SSF51735">
    <property type="entry name" value="NAD(P)-binding Rossmann-fold domains"/>
    <property type="match status" value="1"/>
</dbReference>
<comment type="similarity">
    <text evidence="1">Belongs to the short-chain dehydrogenases/reductases (SDR) family.</text>
</comment>
<evidence type="ECO:0000256" key="2">
    <source>
        <dbReference type="ARBA" id="ARBA00023002"/>
    </source>
</evidence>
<gene>
    <name evidence="3" type="ORF">M2283_004149</name>
</gene>
<dbReference type="Pfam" id="PF00106">
    <property type="entry name" value="adh_short"/>
    <property type="match status" value="1"/>
</dbReference>
<dbReference type="Proteomes" id="UP001160499">
    <property type="component" value="Unassembled WGS sequence"/>
</dbReference>
<name>A0ABT6LKJ6_9ACTN</name>
<keyword evidence="2" id="KW-0560">Oxidoreductase</keyword>
<protein>
    <submittedName>
        <fullName evidence="3">NAD(P)-dependent dehydrogenase (Short-subunit alcohol dehydrogenase family)</fullName>
    </submittedName>
</protein>
<evidence type="ECO:0000256" key="1">
    <source>
        <dbReference type="ARBA" id="ARBA00006484"/>
    </source>
</evidence>
<proteinExistence type="inferred from homology"/>
<dbReference type="PANTHER" id="PTHR43669">
    <property type="entry name" value="5-KETO-D-GLUCONATE 5-REDUCTASE"/>
    <property type="match status" value="1"/>
</dbReference>
<dbReference type="Gene3D" id="3.40.50.720">
    <property type="entry name" value="NAD(P)-binding Rossmann-like Domain"/>
    <property type="match status" value="1"/>
</dbReference>
<dbReference type="PANTHER" id="PTHR43669:SF3">
    <property type="entry name" value="ALCOHOL DEHYDROGENASE, PUTATIVE (AFU_ORTHOLOGUE AFUA_3G03445)-RELATED"/>
    <property type="match status" value="1"/>
</dbReference>
<reference evidence="3 4" key="1">
    <citation type="submission" date="2023-04" db="EMBL/GenBank/DDBJ databases">
        <title>Forest soil microbial communities from Buena Vista Peninsula, Colon Province, Panama.</title>
        <authorList>
            <person name="Bouskill N."/>
        </authorList>
    </citation>
    <scope>NUCLEOTIDE SEQUENCE [LARGE SCALE GENOMIC DNA]</scope>
    <source>
        <strain evidence="3 4">GGS1</strain>
    </source>
</reference>
<dbReference type="PRINTS" id="PR00081">
    <property type="entry name" value="GDHRDH"/>
</dbReference>
<dbReference type="CDD" id="cd05233">
    <property type="entry name" value="SDR_c"/>
    <property type="match status" value="1"/>
</dbReference>
<comment type="caution">
    <text evidence="3">The sequence shown here is derived from an EMBL/GenBank/DDBJ whole genome shotgun (WGS) entry which is preliminary data.</text>
</comment>
<organism evidence="3 4">
    <name type="scientific">Streptomyces pseudovenezuelae</name>
    <dbReference type="NCBI Taxonomy" id="67350"/>
    <lineage>
        <taxon>Bacteria</taxon>
        <taxon>Bacillati</taxon>
        <taxon>Actinomycetota</taxon>
        <taxon>Actinomycetes</taxon>
        <taxon>Kitasatosporales</taxon>
        <taxon>Streptomycetaceae</taxon>
        <taxon>Streptomyces</taxon>
        <taxon>Streptomyces aurantiacus group</taxon>
    </lineage>
</organism>
<evidence type="ECO:0000313" key="4">
    <source>
        <dbReference type="Proteomes" id="UP001160499"/>
    </source>
</evidence>
<dbReference type="InterPro" id="IPR036291">
    <property type="entry name" value="NAD(P)-bd_dom_sf"/>
</dbReference>
<sequence>MVEAVQGAGVVVTGAGGGIGAALARRFAAEGARVVVNDLDGERAKAVADEIGGIAVPGDASAIVAAARDALGGSVDVYCANAGVGFEGGNVGTGLDEHAWAASWDVNVMAHVRAAHELLPAWLERGSGRFVSTVSAAGLLTMIGSAPYSVTKHGAYAFAEYLSLTYRHRGIKVHAICPQGVRTDMLAATGSAGDLVLQPTAIEPEAVAEALIKGMEEDRFLILPHPEVAQYYQVRATEPDRWLSNMNHLQQKWEATR</sequence>
<dbReference type="InterPro" id="IPR002347">
    <property type="entry name" value="SDR_fam"/>
</dbReference>
<evidence type="ECO:0000313" key="3">
    <source>
        <dbReference type="EMBL" id="MDH6216831.1"/>
    </source>
</evidence>
<keyword evidence="4" id="KW-1185">Reference proteome</keyword>
<dbReference type="RefSeq" id="WP_280877783.1">
    <property type="nucleotide sequence ID" value="NZ_JARXVH010000006.1"/>
</dbReference>